<keyword evidence="2" id="KW-1185">Reference proteome</keyword>
<reference evidence="1 2" key="1">
    <citation type="submission" date="2020-09" db="EMBL/GenBank/DDBJ databases">
        <title>De no assembly of potato wild relative species, Solanum commersonii.</title>
        <authorList>
            <person name="Cho K."/>
        </authorList>
    </citation>
    <scope>NUCLEOTIDE SEQUENCE [LARGE SCALE GENOMIC DNA]</scope>
    <source>
        <strain evidence="1">LZ3.2</strain>
        <tissue evidence="1">Leaf</tissue>
    </source>
</reference>
<evidence type="ECO:0000313" key="1">
    <source>
        <dbReference type="EMBL" id="KAG5609932.1"/>
    </source>
</evidence>
<name>A0A9J5ZEI0_SOLCO</name>
<accession>A0A9J5ZEI0</accession>
<evidence type="ECO:0000313" key="2">
    <source>
        <dbReference type="Proteomes" id="UP000824120"/>
    </source>
</evidence>
<gene>
    <name evidence="1" type="ORF">H5410_021213</name>
</gene>
<sequence length="173" mass="19650">MMKEEVQYLPGTEPAAMQIRNRSMIEERETTNVSREGVSGEVTVEVEQQLIETADRELGEKETYNIKNRLIEEAEPLQVQQQQSIKCKERETSLWVKQNIIKPDKVLGADFQGHEKEALELLLPVDSSRQARRMENGHLSEEVKQIWGGRWVGFARLEASGTRGGMLLAIAMG</sequence>
<dbReference type="Proteomes" id="UP000824120">
    <property type="component" value="Chromosome 4"/>
</dbReference>
<proteinExistence type="predicted"/>
<protein>
    <submittedName>
        <fullName evidence="1">Uncharacterized protein</fullName>
    </submittedName>
</protein>
<organism evidence="1 2">
    <name type="scientific">Solanum commersonii</name>
    <name type="common">Commerson's wild potato</name>
    <name type="synonym">Commerson's nightshade</name>
    <dbReference type="NCBI Taxonomy" id="4109"/>
    <lineage>
        <taxon>Eukaryota</taxon>
        <taxon>Viridiplantae</taxon>
        <taxon>Streptophyta</taxon>
        <taxon>Embryophyta</taxon>
        <taxon>Tracheophyta</taxon>
        <taxon>Spermatophyta</taxon>
        <taxon>Magnoliopsida</taxon>
        <taxon>eudicotyledons</taxon>
        <taxon>Gunneridae</taxon>
        <taxon>Pentapetalae</taxon>
        <taxon>asterids</taxon>
        <taxon>lamiids</taxon>
        <taxon>Solanales</taxon>
        <taxon>Solanaceae</taxon>
        <taxon>Solanoideae</taxon>
        <taxon>Solaneae</taxon>
        <taxon>Solanum</taxon>
    </lineage>
</organism>
<dbReference type="AlphaFoldDB" id="A0A9J5ZEI0"/>
<dbReference type="EMBL" id="JACXVP010000004">
    <property type="protein sequence ID" value="KAG5609932.1"/>
    <property type="molecule type" value="Genomic_DNA"/>
</dbReference>
<dbReference type="OrthoDB" id="1324869at2759"/>
<comment type="caution">
    <text evidence="1">The sequence shown here is derived from an EMBL/GenBank/DDBJ whole genome shotgun (WGS) entry which is preliminary data.</text>
</comment>